<dbReference type="GO" id="GO:0005975">
    <property type="term" value="P:carbohydrate metabolic process"/>
    <property type="evidence" value="ECO:0007669"/>
    <property type="project" value="InterPro"/>
</dbReference>
<dbReference type="InterPro" id="IPR006148">
    <property type="entry name" value="Glc/Gal-6P_isomerase"/>
</dbReference>
<organism evidence="2 3">
    <name type="scientific">Chitinophaga agrisoli</name>
    <dbReference type="NCBI Taxonomy" id="2607653"/>
    <lineage>
        <taxon>Bacteria</taxon>
        <taxon>Pseudomonadati</taxon>
        <taxon>Bacteroidota</taxon>
        <taxon>Chitinophagia</taxon>
        <taxon>Chitinophagales</taxon>
        <taxon>Chitinophagaceae</taxon>
        <taxon>Chitinophaga</taxon>
    </lineage>
</organism>
<evidence type="ECO:0000313" key="2">
    <source>
        <dbReference type="EMBL" id="KAA2239235.1"/>
    </source>
</evidence>
<dbReference type="GO" id="GO:0019262">
    <property type="term" value="P:N-acetylneuraminate catabolic process"/>
    <property type="evidence" value="ECO:0007669"/>
    <property type="project" value="TreeGrafter"/>
</dbReference>
<dbReference type="GO" id="GO:0006046">
    <property type="term" value="P:N-acetylglucosamine catabolic process"/>
    <property type="evidence" value="ECO:0007669"/>
    <property type="project" value="TreeGrafter"/>
</dbReference>
<dbReference type="GO" id="GO:0005737">
    <property type="term" value="C:cytoplasm"/>
    <property type="evidence" value="ECO:0007669"/>
    <property type="project" value="TreeGrafter"/>
</dbReference>
<dbReference type="Proteomes" id="UP000324611">
    <property type="component" value="Unassembled WGS sequence"/>
</dbReference>
<feature type="domain" description="Glucosamine/galactosamine-6-phosphate isomerase" evidence="1">
    <location>
        <begin position="17"/>
        <end position="234"/>
    </location>
</feature>
<dbReference type="InterPro" id="IPR004547">
    <property type="entry name" value="Glucosamine6P_isomerase"/>
</dbReference>
<comment type="caution">
    <text evidence="2">The sequence shown here is derived from an EMBL/GenBank/DDBJ whole genome shotgun (WGS) entry which is preliminary data.</text>
</comment>
<dbReference type="GO" id="GO:0006043">
    <property type="term" value="P:glucosamine catabolic process"/>
    <property type="evidence" value="ECO:0007669"/>
    <property type="project" value="TreeGrafter"/>
</dbReference>
<evidence type="ECO:0000259" key="1">
    <source>
        <dbReference type="Pfam" id="PF01182"/>
    </source>
</evidence>
<reference evidence="2 3" key="1">
    <citation type="submission" date="2019-09" db="EMBL/GenBank/DDBJ databases">
        <title>Chitinophaga ginsengihumi sp. nov., isolated from soil of ginseng rhizosphere.</title>
        <authorList>
            <person name="Lee J."/>
        </authorList>
    </citation>
    <scope>NUCLEOTIDE SEQUENCE [LARGE SCALE GENOMIC DNA]</scope>
    <source>
        <strain evidence="2 3">BN140078</strain>
    </source>
</reference>
<dbReference type="InterPro" id="IPR037171">
    <property type="entry name" value="NagB/RpiA_transferase-like"/>
</dbReference>
<sequence length="252" mass="28688">MTELLAEQLKVQIYENRTTLGRAAAEMAAARIRELLQEQEMVNIIFAAAASQNEFLDALVEQDIDWQRIQAFHMDEYTMLPENDNRLFGVFLKERIFGKVPFRHVYYINGQAKDRAAECERYAALLRTYPVDITCMGIGENSHLAFNDPHVADFNDPSLVKIVDLDEACKQQQVNEGCFEYTGEVPIDAYTLTIPALLQARHIFCMVPGATKAEAVLHTLKDEITPQYPSTILRTHPDAILFLDRHSAQRIV</sequence>
<dbReference type="AlphaFoldDB" id="A0A5B2VJV8"/>
<accession>A0A5B2VJV8</accession>
<dbReference type="GO" id="GO:0004342">
    <property type="term" value="F:glucosamine-6-phosphate deaminase activity"/>
    <property type="evidence" value="ECO:0007669"/>
    <property type="project" value="InterPro"/>
</dbReference>
<dbReference type="SUPFAM" id="SSF100950">
    <property type="entry name" value="NagB/RpiA/CoA transferase-like"/>
    <property type="match status" value="1"/>
</dbReference>
<dbReference type="PANTHER" id="PTHR11280:SF6">
    <property type="entry name" value="GLUCOSAMINE-6-PHOSPHATE ISOMERASE NAGB"/>
    <property type="match status" value="1"/>
</dbReference>
<dbReference type="Pfam" id="PF01182">
    <property type="entry name" value="Glucosamine_iso"/>
    <property type="match status" value="1"/>
</dbReference>
<protein>
    <submittedName>
        <fullName evidence="2">Glucosamine-6-phosphate deaminase</fullName>
    </submittedName>
</protein>
<dbReference type="CDD" id="cd01399">
    <property type="entry name" value="GlcN6P_deaminase"/>
    <property type="match status" value="1"/>
</dbReference>
<evidence type="ECO:0000313" key="3">
    <source>
        <dbReference type="Proteomes" id="UP000324611"/>
    </source>
</evidence>
<dbReference type="GO" id="GO:0042802">
    <property type="term" value="F:identical protein binding"/>
    <property type="evidence" value="ECO:0007669"/>
    <property type="project" value="TreeGrafter"/>
</dbReference>
<dbReference type="EMBL" id="VUOC01000004">
    <property type="protein sequence ID" value="KAA2239235.1"/>
    <property type="molecule type" value="Genomic_DNA"/>
</dbReference>
<gene>
    <name evidence="2" type="ORF">F0L74_23805</name>
</gene>
<keyword evidence="3" id="KW-1185">Reference proteome</keyword>
<proteinExistence type="predicted"/>
<dbReference type="PANTHER" id="PTHR11280">
    <property type="entry name" value="GLUCOSAMINE-6-PHOSPHATE ISOMERASE"/>
    <property type="match status" value="1"/>
</dbReference>
<dbReference type="RefSeq" id="WP_149840414.1">
    <property type="nucleotide sequence ID" value="NZ_VUOC01000004.1"/>
</dbReference>
<dbReference type="Gene3D" id="3.40.50.1360">
    <property type="match status" value="1"/>
</dbReference>
<reference evidence="2 3" key="2">
    <citation type="submission" date="2019-09" db="EMBL/GenBank/DDBJ databases">
        <authorList>
            <person name="Jin C."/>
        </authorList>
    </citation>
    <scope>NUCLEOTIDE SEQUENCE [LARGE SCALE GENOMIC DNA]</scope>
    <source>
        <strain evidence="2 3">BN140078</strain>
    </source>
</reference>
<name>A0A5B2VJV8_9BACT</name>